<dbReference type="InterPro" id="IPR050406">
    <property type="entry name" value="FGGY_Carb_Kinase"/>
</dbReference>
<dbReference type="GO" id="GO:0008993">
    <property type="term" value="F:rhamnulokinase activity"/>
    <property type="evidence" value="ECO:0007669"/>
    <property type="project" value="InterPro"/>
</dbReference>
<evidence type="ECO:0000256" key="4">
    <source>
        <dbReference type="ARBA" id="ARBA00022777"/>
    </source>
</evidence>
<gene>
    <name evidence="9" type="ORF">IAB90_02025</name>
</gene>
<evidence type="ECO:0000256" key="2">
    <source>
        <dbReference type="ARBA" id="ARBA00022679"/>
    </source>
</evidence>
<keyword evidence="2" id="KW-0808">Transferase</keyword>
<dbReference type="InterPro" id="IPR043129">
    <property type="entry name" value="ATPase_NBD"/>
</dbReference>
<reference evidence="9" key="1">
    <citation type="submission" date="2020-10" db="EMBL/GenBank/DDBJ databases">
        <authorList>
            <person name="Gilroy R."/>
        </authorList>
    </citation>
    <scope>NUCLEOTIDE SEQUENCE</scope>
    <source>
        <strain evidence="9">ChiW25-3613</strain>
    </source>
</reference>
<evidence type="ECO:0000256" key="6">
    <source>
        <dbReference type="ARBA" id="ARBA00023308"/>
    </source>
</evidence>
<dbReference type="Proteomes" id="UP000824179">
    <property type="component" value="Unassembled WGS sequence"/>
</dbReference>
<organism evidence="9 10">
    <name type="scientific">Candidatus Coproplasma stercoripullorum</name>
    <dbReference type="NCBI Taxonomy" id="2840751"/>
    <lineage>
        <taxon>Bacteria</taxon>
        <taxon>Bacillati</taxon>
        <taxon>Bacillota</taxon>
        <taxon>Clostridia</taxon>
        <taxon>Eubacteriales</taxon>
        <taxon>Candidatus Coproplasma</taxon>
    </lineage>
</organism>
<keyword evidence="3" id="KW-0547">Nucleotide-binding</keyword>
<dbReference type="SUPFAM" id="SSF53067">
    <property type="entry name" value="Actin-like ATPase domain"/>
    <property type="match status" value="2"/>
</dbReference>
<keyword evidence="6" id="KW-0684">Rhamnose metabolism</keyword>
<dbReference type="Pfam" id="PF02782">
    <property type="entry name" value="FGGY_C"/>
    <property type="match status" value="1"/>
</dbReference>
<dbReference type="CDD" id="cd07771">
    <property type="entry name" value="ASKHA_NBD_FGGY_RhaB-like"/>
    <property type="match status" value="1"/>
</dbReference>
<comment type="caution">
    <text evidence="9">The sequence shown here is derived from an EMBL/GenBank/DDBJ whole genome shotgun (WGS) entry which is preliminary data.</text>
</comment>
<dbReference type="InterPro" id="IPR018484">
    <property type="entry name" value="FGGY_N"/>
</dbReference>
<reference evidence="9" key="2">
    <citation type="journal article" date="2021" name="PeerJ">
        <title>Extensive microbial diversity within the chicken gut microbiome revealed by metagenomics and culture.</title>
        <authorList>
            <person name="Gilroy R."/>
            <person name="Ravi A."/>
            <person name="Getino M."/>
            <person name="Pursley I."/>
            <person name="Horton D.L."/>
            <person name="Alikhan N.F."/>
            <person name="Baker D."/>
            <person name="Gharbi K."/>
            <person name="Hall N."/>
            <person name="Watson M."/>
            <person name="Adriaenssens E.M."/>
            <person name="Foster-Nyarko E."/>
            <person name="Jarju S."/>
            <person name="Secka A."/>
            <person name="Antonio M."/>
            <person name="Oren A."/>
            <person name="Chaudhuri R.R."/>
            <person name="La Ragione R."/>
            <person name="Hildebrand F."/>
            <person name="Pallen M.J."/>
        </authorList>
    </citation>
    <scope>NUCLEOTIDE SEQUENCE</scope>
    <source>
        <strain evidence="9">ChiW25-3613</strain>
    </source>
</reference>
<dbReference type="Gene3D" id="3.30.420.40">
    <property type="match status" value="2"/>
</dbReference>
<name>A0A9D1DAR7_9FIRM</name>
<evidence type="ECO:0000259" key="8">
    <source>
        <dbReference type="Pfam" id="PF02782"/>
    </source>
</evidence>
<keyword evidence="5" id="KW-0067">ATP-binding</keyword>
<dbReference type="Pfam" id="PF00370">
    <property type="entry name" value="FGGY_N"/>
    <property type="match status" value="1"/>
</dbReference>
<evidence type="ECO:0000259" key="7">
    <source>
        <dbReference type="Pfam" id="PF00370"/>
    </source>
</evidence>
<protein>
    <submittedName>
        <fullName evidence="9">Rhamnulokinase</fullName>
    </submittedName>
</protein>
<feature type="domain" description="Carbohydrate kinase FGGY N-terminal" evidence="7">
    <location>
        <begin position="4"/>
        <end position="242"/>
    </location>
</feature>
<dbReference type="PANTHER" id="PTHR43095">
    <property type="entry name" value="SUGAR KINASE"/>
    <property type="match status" value="1"/>
</dbReference>
<feature type="domain" description="Carbohydrate kinase FGGY C-terminal" evidence="8">
    <location>
        <begin position="251"/>
        <end position="432"/>
    </location>
</feature>
<evidence type="ECO:0000313" key="10">
    <source>
        <dbReference type="Proteomes" id="UP000824179"/>
    </source>
</evidence>
<dbReference type="InterPro" id="IPR013449">
    <property type="entry name" value="Rhamnulokinase"/>
</dbReference>
<evidence type="ECO:0000256" key="1">
    <source>
        <dbReference type="ARBA" id="ARBA00009156"/>
    </source>
</evidence>
<sequence>MKTYYLAIDIGASSGRHIVGWLEDGKIMLKEVYRFANGAKMRAGSLFWDAERLFSEVLNGIKAAGEMGYKPRYIGIDTWAVDYALLDNKGAILDDVYCYRDGRTEEVIPAVHAAFPFEKLYKRTGIQFQPFNTIYQLYSDKIGGKLQNARNFLMLPDYLNYRLTGVMRQEYTNATSTGLVNAVTHEWDRNILEALGYNCDLFGELSQPGTVVGGLKGEVRDVVGYNSTVVLPATHDTASAVLAAPIEFGQAYISSGTWSLLGCEQPAANTDKNSRLSNYSNEGSINFGFRYQKNIMGLWMLQSVRRELGNVTFPELISLARGRERKYIVDVNDNRFLAPQSMMAEINAAVGKTLDTASLVRTVYDSLALSYKLAVDELEANTGERYNTINIIGGGSRDGLLNELTAAATGKIIVTGPVEATATGNIAMQMISAGEIKDIVSARNIIKNSFDIKEVQA</sequence>
<evidence type="ECO:0000256" key="5">
    <source>
        <dbReference type="ARBA" id="ARBA00022840"/>
    </source>
</evidence>
<dbReference type="GO" id="GO:0005524">
    <property type="term" value="F:ATP binding"/>
    <property type="evidence" value="ECO:0007669"/>
    <property type="project" value="UniProtKB-KW"/>
</dbReference>
<keyword evidence="4" id="KW-0418">Kinase</keyword>
<dbReference type="AlphaFoldDB" id="A0A9D1DAR7"/>
<dbReference type="EMBL" id="DVHB01000040">
    <property type="protein sequence ID" value="HIR39136.1"/>
    <property type="molecule type" value="Genomic_DNA"/>
</dbReference>
<evidence type="ECO:0000313" key="9">
    <source>
        <dbReference type="EMBL" id="HIR39136.1"/>
    </source>
</evidence>
<evidence type="ECO:0000256" key="3">
    <source>
        <dbReference type="ARBA" id="ARBA00022741"/>
    </source>
</evidence>
<comment type="similarity">
    <text evidence="1">Belongs to the FGGY kinase family.</text>
</comment>
<dbReference type="InterPro" id="IPR018485">
    <property type="entry name" value="FGGY_C"/>
</dbReference>
<dbReference type="GO" id="GO:0019301">
    <property type="term" value="P:rhamnose catabolic process"/>
    <property type="evidence" value="ECO:0007669"/>
    <property type="project" value="InterPro"/>
</dbReference>
<dbReference type="PANTHER" id="PTHR43095:SF2">
    <property type="entry name" value="GLUCONOKINASE"/>
    <property type="match status" value="1"/>
</dbReference>
<accession>A0A9D1DAR7</accession>
<proteinExistence type="inferred from homology"/>